<dbReference type="RefSeq" id="WP_070364647.1">
    <property type="nucleotide sequence ID" value="NZ_CP016070.1"/>
</dbReference>
<accession>A0A1D8S3K1</accession>
<dbReference type="EMBL" id="CP016804">
    <property type="protein sequence ID" value="APE95204.1"/>
    <property type="molecule type" value="Genomic_DNA"/>
</dbReference>
<name>A0A1D8S3K1_9EURY</name>
<dbReference type="OrthoDB" id="382894at2157"/>
<proteinExistence type="predicted"/>
<accession>A0A1J1AAN8</accession>
<organism evidence="2 4">
    <name type="scientific">Halodesulfurarchaeum formicicum</name>
    <dbReference type="NCBI Taxonomy" id="1873524"/>
    <lineage>
        <taxon>Archaea</taxon>
        <taxon>Methanobacteriati</taxon>
        <taxon>Methanobacteriota</taxon>
        <taxon>Stenosarchaea group</taxon>
        <taxon>Halobacteria</taxon>
        <taxon>Halobacteriales</taxon>
        <taxon>Halobacteriaceae</taxon>
        <taxon>Halodesulfurarchaeum</taxon>
    </lineage>
</organism>
<dbReference type="EMBL" id="CP016070">
    <property type="protein sequence ID" value="AOW79911.1"/>
    <property type="molecule type" value="Genomic_DNA"/>
</dbReference>
<keyword evidence="1" id="KW-0472">Membrane</keyword>
<reference evidence="2 4" key="1">
    <citation type="submission" date="2016-06" db="EMBL/GenBank/DDBJ databases">
        <title>Discovery of anaerobic lithoheterotrophic haloarchaeon capable of sulfur respiration by hydrogen and formate.</title>
        <authorList>
            <person name="Sorokin D.Y."/>
            <person name="Kublanov I.V."/>
            <person name="Roman P."/>
            <person name="Sinninghe Damste J.S."/>
            <person name="Golyshin P.N."/>
            <person name="Rojo D."/>
            <person name="Ciordia S."/>
            <person name="Mena Md.C."/>
            <person name="Ferrer M."/>
            <person name="Smedile F."/>
            <person name="Messina E."/>
            <person name="La Cono V."/>
            <person name="Yakimov M.M."/>
        </authorList>
    </citation>
    <scope>NUCLEOTIDE SEQUENCE [LARGE SCALE GENOMIC DNA]</scope>
    <source>
        <strain evidence="2 4">HTSR1</strain>
    </source>
</reference>
<evidence type="ECO:0000313" key="5">
    <source>
        <dbReference type="Proteomes" id="UP000186165"/>
    </source>
</evidence>
<dbReference type="KEGG" id="hhsr:HSR6_0746"/>
<feature type="transmembrane region" description="Helical" evidence="1">
    <location>
        <begin position="77"/>
        <end position="96"/>
    </location>
</feature>
<evidence type="ECO:0000313" key="3">
    <source>
        <dbReference type="EMBL" id="APE95204.1"/>
    </source>
</evidence>
<feature type="transmembrane region" description="Helical" evidence="1">
    <location>
        <begin position="12"/>
        <end position="34"/>
    </location>
</feature>
<dbReference type="GeneID" id="30417267"/>
<dbReference type="Proteomes" id="UP000185608">
    <property type="component" value="Chromosome"/>
</dbReference>
<gene>
    <name evidence="3" type="ORF">HSR6_0746</name>
    <name evidence="2" type="ORF">HTSR_0720</name>
</gene>
<dbReference type="Proteomes" id="UP000186165">
    <property type="component" value="Chromosome"/>
</dbReference>
<dbReference type="STRING" id="1873524.HSR6_0746"/>
<keyword evidence="5" id="KW-1185">Reference proteome</keyword>
<evidence type="ECO:0000313" key="2">
    <source>
        <dbReference type="EMBL" id="AOW79911.1"/>
    </source>
</evidence>
<keyword evidence="1" id="KW-1133">Transmembrane helix</keyword>
<keyword evidence="1" id="KW-0812">Transmembrane</keyword>
<reference evidence="3" key="3">
    <citation type="journal article" date="2017" name="ISME J.">
        <title>Discovery of anaerobic lithoheterotrophic haloarchaea, ubiquitous in hypersaline habitats.</title>
        <authorList>
            <person name="Sorokin D.Y."/>
            <person name="Messina E."/>
            <person name="Smedile F."/>
            <person name="Roman P."/>
            <person name="Damste J.S.S."/>
            <person name="Ciordia S."/>
            <person name="Mena M.C."/>
            <person name="Ferrer M."/>
            <person name="Golyshin P.N."/>
            <person name="Kublanov I.V."/>
            <person name="Samarov N.I."/>
            <person name="Toshchakov S.V."/>
            <person name="La Cono V."/>
            <person name="Yakimov M.M."/>
        </authorList>
    </citation>
    <scope>NUCLEOTIDE SEQUENCE</scope>
    <source>
        <strain evidence="3">HSR6</strain>
    </source>
</reference>
<evidence type="ECO:0000313" key="4">
    <source>
        <dbReference type="Proteomes" id="UP000185608"/>
    </source>
</evidence>
<reference evidence="5" key="2">
    <citation type="submission" date="2016-08" db="EMBL/GenBank/DDBJ databases">
        <title>Discovery of first anaerobic lithoheterotrophic haloarchae widely represented in hypersaline habitats.</title>
        <authorList>
            <person name="Sorokin D.Y."/>
            <person name="Kublanov I.V."/>
            <person name="Roman P."/>
            <person name="Sinninghe Damste J.S."/>
            <person name="Golyshin P.N."/>
            <person name="Rojo D."/>
            <person name="Ciordia S."/>
            <person name="Mena Md.C."/>
            <person name="Ferrer M."/>
            <person name="Smedile F."/>
            <person name="Messina E."/>
            <person name="La Cono V."/>
            <person name="Yakimov M.M."/>
        </authorList>
    </citation>
    <scope>NUCLEOTIDE SEQUENCE [LARGE SCALE GENOMIC DNA]</scope>
    <source>
        <strain evidence="5">HSR6</strain>
    </source>
</reference>
<dbReference type="KEGG" id="halh:HTSR_0720"/>
<dbReference type="AlphaFoldDB" id="A0A1D8S3K1"/>
<protein>
    <submittedName>
        <fullName evidence="2">Uncharacterized protein</fullName>
    </submittedName>
</protein>
<evidence type="ECO:0000256" key="1">
    <source>
        <dbReference type="SAM" id="Phobius"/>
    </source>
</evidence>
<sequence length="112" mass="11316">MTQEHITAVEQAGMVIIGALVVIAMPVIGLLVTLTGSMSPMISYATEDGTAYALSQSAVPEGAEILATPLVGPNVRAAMLAIALVVLGVVAVYRLVAVSGRKQTPTAAPSGD</sequence>